<accession>A0ABM6HLE2</accession>
<dbReference type="PROSITE" id="PS51462">
    <property type="entry name" value="NUDIX"/>
    <property type="match status" value="1"/>
</dbReference>
<dbReference type="Pfam" id="PF00293">
    <property type="entry name" value="NUDIX"/>
    <property type="match status" value="1"/>
</dbReference>
<dbReference type="Gene3D" id="3.90.79.10">
    <property type="entry name" value="Nucleoside Triphosphate Pyrophosphohydrolase"/>
    <property type="match status" value="1"/>
</dbReference>
<dbReference type="InterPro" id="IPR000086">
    <property type="entry name" value="NUDIX_hydrolase_dom"/>
</dbReference>
<dbReference type="RefSeq" id="WP_107429824.1">
    <property type="nucleotide sequence ID" value="NZ_CP019458.1"/>
</dbReference>
<evidence type="ECO:0000313" key="3">
    <source>
        <dbReference type="Proteomes" id="UP000187851"/>
    </source>
</evidence>
<organism evidence="2 3">
    <name type="scientific">Streptomyces autolyticus</name>
    <dbReference type="NCBI Taxonomy" id="75293"/>
    <lineage>
        <taxon>Bacteria</taxon>
        <taxon>Bacillati</taxon>
        <taxon>Actinomycetota</taxon>
        <taxon>Actinomycetes</taxon>
        <taxon>Kitasatosporales</taxon>
        <taxon>Streptomycetaceae</taxon>
        <taxon>Streptomyces</taxon>
    </lineage>
</organism>
<dbReference type="EMBL" id="CP019458">
    <property type="protein sequence ID" value="AQA14833.1"/>
    <property type="molecule type" value="Genomic_DNA"/>
</dbReference>
<gene>
    <name evidence="2" type="ORF">BV401_34885</name>
</gene>
<evidence type="ECO:0000313" key="2">
    <source>
        <dbReference type="EMBL" id="AQA14833.1"/>
    </source>
</evidence>
<dbReference type="SUPFAM" id="SSF55811">
    <property type="entry name" value="Nudix"/>
    <property type="match status" value="1"/>
</dbReference>
<protein>
    <recommendedName>
        <fullName evidence="1">Nudix hydrolase domain-containing protein</fullName>
    </recommendedName>
</protein>
<feature type="domain" description="Nudix hydrolase" evidence="1">
    <location>
        <begin position="26"/>
        <end position="160"/>
    </location>
</feature>
<dbReference type="CDD" id="cd02883">
    <property type="entry name" value="NUDIX_Hydrolase"/>
    <property type="match status" value="1"/>
</dbReference>
<dbReference type="Proteomes" id="UP000187851">
    <property type="component" value="Chromosome"/>
</dbReference>
<name>A0ABM6HLE2_9ACTN</name>
<proteinExistence type="predicted"/>
<reference evidence="2 3" key="1">
    <citation type="journal article" date="2017" name="J. Biotechnol.">
        <title>The complete genome sequence of Streptomyces autolyticus CGMCC 0516, the producer of geldanamycin, autolytimycin, reblastatin and elaiophylin.</title>
        <authorList>
            <person name="Yin M."/>
            <person name="Jiang M."/>
            <person name="Ren Z."/>
            <person name="Dong Y."/>
            <person name="Lu T."/>
        </authorList>
    </citation>
    <scope>NUCLEOTIDE SEQUENCE [LARGE SCALE GENOMIC DNA]</scope>
    <source>
        <strain evidence="2 3">CGMCC0516</strain>
    </source>
</reference>
<keyword evidence="3" id="KW-1185">Reference proteome</keyword>
<sequence length="173" mass="18861">MDRTVPVFLDAAESSERPAVVLSPRMRRVVFVALLSSDGRLALVADNLPGAVPRWVLPSGSVRAAESYREAAARILRDAIGAMQVREGAVEGCRWAQVPVPVGRSRREAHVFIFRLAAAGDPPEHLPCRGATRWAGPEQWQELCTLCDLPDVDVLLTGYLEGWIPDGRITLGP</sequence>
<evidence type="ECO:0000259" key="1">
    <source>
        <dbReference type="PROSITE" id="PS51462"/>
    </source>
</evidence>
<dbReference type="InterPro" id="IPR015797">
    <property type="entry name" value="NUDIX_hydrolase-like_dom_sf"/>
</dbReference>